<dbReference type="EMBL" id="MF782455">
    <property type="protein sequence ID" value="ATZ80266.1"/>
    <property type="molecule type" value="Genomic_DNA"/>
</dbReference>
<dbReference type="Proteomes" id="UP000240325">
    <property type="component" value="Segment"/>
</dbReference>
<gene>
    <name evidence="1" type="ORF">BMW23_0208</name>
</gene>
<name>A0A2H4UTT6_9VIRU</name>
<proteinExistence type="predicted"/>
<organism evidence="1">
    <name type="scientific">Bodo saltans virus</name>
    <dbReference type="NCBI Taxonomy" id="2024608"/>
    <lineage>
        <taxon>Viruses</taxon>
        <taxon>Varidnaviria</taxon>
        <taxon>Bamfordvirae</taxon>
        <taxon>Nucleocytoviricota</taxon>
        <taxon>Megaviricetes</taxon>
        <taxon>Imitervirales</taxon>
        <taxon>Mimiviridae</taxon>
        <taxon>Klosneuvirinae</taxon>
        <taxon>Theiavirus</taxon>
        <taxon>Theiavirus salishense</taxon>
    </lineage>
</organism>
<evidence type="ECO:0000313" key="1">
    <source>
        <dbReference type="EMBL" id="ATZ80266.1"/>
    </source>
</evidence>
<evidence type="ECO:0000313" key="2">
    <source>
        <dbReference type="Proteomes" id="UP000240325"/>
    </source>
</evidence>
<protein>
    <submittedName>
        <fullName evidence="1">Uncharacterized protein</fullName>
    </submittedName>
</protein>
<keyword evidence="2" id="KW-1185">Reference proteome</keyword>
<sequence length="243" mass="29104">MCCFSNLLSKIKKKIKIKIKRKYSELQNDIDSDEELSVHTNISINKIIEQKDLNEFINEPITMIKKISLEQEIKKKVIIDKLIVIFEKNDWYLDTISYKKIKSDEFAFLRCVDNLHEYEQAFEKQRNDLINNNEKDVLSISLHESRCKNNIEKIIKKCFIYFETPYGASNMIRTGLCNECMKKVYIDENLCHVCGNVFFEKCCNNCHEFMNKNLPLKKRYSQDFMYHIFNCILNNEYYINDLY</sequence>
<reference evidence="1" key="1">
    <citation type="journal article" date="2017" name="Elife">
        <title>The kinetoplastid-infecting Bodo saltans virus (BsV), a window into the most abundant giant viruses in the sea.</title>
        <authorList>
            <person name="Deeg C.M."/>
            <person name="Chow C.-E.T."/>
            <person name="Suttle C.A."/>
        </authorList>
    </citation>
    <scope>NUCLEOTIDE SEQUENCE</scope>
    <source>
        <strain evidence="1">NG1</strain>
    </source>
</reference>
<accession>A0A2H4UTT6</accession>